<keyword evidence="11" id="KW-1185">Reference proteome</keyword>
<protein>
    <submittedName>
        <fullName evidence="7 9">ABC transporter substrate-binding protein</fullName>
    </submittedName>
    <submittedName>
        <fullName evidence="6">Dipeptide ABC transporter ATP-binding protein</fullName>
    </submittedName>
</protein>
<dbReference type="Proteomes" id="UP000006469">
    <property type="component" value="Chromosome"/>
</dbReference>
<reference evidence="6" key="1">
    <citation type="journal article" date="2012" name="Appl. Environ. Microbiol.">
        <title>Identification of the haloarchaeal phasin (PhaP) that functions in polyhydroxyalkanoate accumulation and granule formation in Haloferax mediterranei.</title>
        <authorList>
            <person name="Cai S."/>
            <person name="Cai L."/>
            <person name="Liu H."/>
            <person name="Liu X."/>
            <person name="Han J."/>
            <person name="Zhou J."/>
            <person name="Xiang H."/>
        </authorList>
    </citation>
    <scope>NUCLEOTIDE SEQUENCE</scope>
    <source>
        <strain evidence="6">CGMCC 1.2087</strain>
    </source>
</reference>
<evidence type="ECO:0000256" key="3">
    <source>
        <dbReference type="ARBA" id="ARBA00022448"/>
    </source>
</evidence>
<keyword evidence="6" id="KW-0067">ATP-binding</keyword>
<dbReference type="STRING" id="523841.HFX_1996"/>
<dbReference type="GO" id="GO:0015833">
    <property type="term" value="P:peptide transport"/>
    <property type="evidence" value="ECO:0007669"/>
    <property type="project" value="TreeGrafter"/>
</dbReference>
<dbReference type="PATRIC" id="fig|523841.21.peg.2377"/>
<dbReference type="GO" id="GO:0042597">
    <property type="term" value="C:periplasmic space"/>
    <property type="evidence" value="ECO:0007669"/>
    <property type="project" value="UniProtKB-ARBA"/>
</dbReference>
<dbReference type="AlphaFoldDB" id="I3R628"/>
<reference evidence="7 12" key="4">
    <citation type="submission" date="2014-04" db="EMBL/GenBank/DDBJ databases">
        <title>Transcriptional profiles of Haloferax mediterranei on the basis of nitrogen availability.</title>
        <authorList>
            <person name="Bautista V."/>
        </authorList>
    </citation>
    <scope>NUCLEOTIDE SEQUENCE [LARGE SCALE GENOMIC DNA]</scope>
    <source>
        <strain evidence="7">ATCC 33500</strain>
        <strain evidence="12">ATCC 33500 / DSM 1411 / JCM 8866 / NBRC 14739 / NCIMB 2177 / R-4</strain>
    </source>
</reference>
<evidence type="ECO:0000313" key="9">
    <source>
        <dbReference type="EMBL" id="QCQ76554.1"/>
    </source>
</evidence>
<comment type="similarity">
    <text evidence="2">Belongs to the bacterial solute-binding protein 5 family.</text>
</comment>
<evidence type="ECO:0000313" key="12">
    <source>
        <dbReference type="Proteomes" id="UP000027075"/>
    </source>
</evidence>
<dbReference type="GO" id="GO:0043190">
    <property type="term" value="C:ATP-binding cassette (ABC) transporter complex"/>
    <property type="evidence" value="ECO:0007669"/>
    <property type="project" value="InterPro"/>
</dbReference>
<dbReference type="Gene3D" id="3.40.190.10">
    <property type="entry name" value="Periplasmic binding protein-like II"/>
    <property type="match status" value="1"/>
</dbReference>
<dbReference type="EMBL" id="CP001868">
    <property type="protein sequence ID" value="AFK19688.1"/>
    <property type="molecule type" value="Genomic_DNA"/>
</dbReference>
<evidence type="ECO:0000313" key="11">
    <source>
        <dbReference type="Proteomes" id="UP000011603"/>
    </source>
</evidence>
<dbReference type="Proteomes" id="UP000027075">
    <property type="component" value="Chromosome"/>
</dbReference>
<name>I3R628_HALMT</name>
<evidence type="ECO:0000259" key="5">
    <source>
        <dbReference type="Pfam" id="PF00496"/>
    </source>
</evidence>
<keyword evidence="6" id="KW-0547">Nucleotide-binding</keyword>
<dbReference type="GO" id="GO:0005524">
    <property type="term" value="F:ATP binding"/>
    <property type="evidence" value="ECO:0007669"/>
    <property type="project" value="UniProtKB-KW"/>
</dbReference>
<evidence type="ECO:0000256" key="2">
    <source>
        <dbReference type="ARBA" id="ARBA00005695"/>
    </source>
</evidence>
<dbReference type="EMBL" id="AOLO01000009">
    <property type="protein sequence ID" value="EMA00010.1"/>
    <property type="molecule type" value="Genomic_DNA"/>
</dbReference>
<evidence type="ECO:0000313" key="13">
    <source>
        <dbReference type="Proteomes" id="UP000299011"/>
    </source>
</evidence>
<reference evidence="8 11" key="3">
    <citation type="journal article" date="2014" name="PLoS Genet.">
        <title>Phylogenetically driven sequencing of extremely halophilic archaea reveals strategies for static and dynamic osmo-response.</title>
        <authorList>
            <person name="Becker E.A."/>
            <person name="Seitzer P.M."/>
            <person name="Tritt A."/>
            <person name="Larsen D."/>
            <person name="Krusor M."/>
            <person name="Yao A.I."/>
            <person name="Wu D."/>
            <person name="Madern D."/>
            <person name="Eisen J.A."/>
            <person name="Darling A.E."/>
            <person name="Facciotti M.T."/>
        </authorList>
    </citation>
    <scope>NUCLEOTIDE SEQUENCE [LARGE SCALE GENOMIC DNA]</scope>
    <source>
        <strain evidence="8">ATCC 33500</strain>
        <strain evidence="11">ATCC 33500 / DSM 1411 / JCM 8866 / NBRC 14739 / NCIMB 2177 / R-4</strain>
    </source>
</reference>
<keyword evidence="3" id="KW-0813">Transport</keyword>
<dbReference type="Gene3D" id="3.10.105.10">
    <property type="entry name" value="Dipeptide-binding Protein, Domain 3"/>
    <property type="match status" value="1"/>
</dbReference>
<evidence type="ECO:0000313" key="6">
    <source>
        <dbReference type="EMBL" id="AFK19688.1"/>
    </source>
</evidence>
<dbReference type="InterPro" id="IPR000914">
    <property type="entry name" value="SBP_5_dom"/>
</dbReference>
<dbReference type="Proteomes" id="UP000011603">
    <property type="component" value="Unassembled WGS sequence"/>
</dbReference>
<dbReference type="CDD" id="cd08490">
    <property type="entry name" value="PBP2_NikA_DppA_OppA_like_3"/>
    <property type="match status" value="1"/>
</dbReference>
<reference evidence="6 10" key="2">
    <citation type="journal article" date="2012" name="J. Bacteriol.">
        <title>Complete genome sequence of the metabolically versatile halophilic archaeon Haloferax mediterranei, a poly(3-hydroxybutyrate-co-3-hydroxyvalerate) producer.</title>
        <authorList>
            <person name="Han J."/>
            <person name="Zhang F."/>
            <person name="Hou J."/>
            <person name="Liu X."/>
            <person name="Li M."/>
            <person name="Liu H."/>
            <person name="Cai L."/>
            <person name="Zhang B."/>
            <person name="Chen Y."/>
            <person name="Zhou J."/>
            <person name="Hu S."/>
            <person name="Xiang H."/>
        </authorList>
    </citation>
    <scope>NUCLEOTIDE SEQUENCE [LARGE SCALE GENOMIC DNA]</scope>
    <source>
        <strain evidence="10">ATCC 33500 / DSM 1411 / JCM 8866 / NBRC 14739 / NCIMB 2177 / R-4</strain>
        <strain evidence="6">CGMCC 1.2087</strain>
    </source>
</reference>
<comment type="subcellular location">
    <subcellularLocation>
        <location evidence="1">Cell envelope</location>
    </subcellularLocation>
</comment>
<organism evidence="6 10">
    <name type="scientific">Haloferax mediterranei (strain ATCC 33500 / DSM 1411 / JCM 8866 / NBRC 14739 / NCIMB 2177 / R-4)</name>
    <name type="common">Halobacterium mediterranei</name>
    <dbReference type="NCBI Taxonomy" id="523841"/>
    <lineage>
        <taxon>Archaea</taxon>
        <taxon>Methanobacteriati</taxon>
        <taxon>Methanobacteriota</taxon>
        <taxon>Stenosarchaea group</taxon>
        <taxon>Halobacteria</taxon>
        <taxon>Halobacteriales</taxon>
        <taxon>Haloferacaceae</taxon>
        <taxon>Haloferax</taxon>
    </lineage>
</organism>
<dbReference type="SUPFAM" id="SSF53850">
    <property type="entry name" value="Periplasmic binding protein-like II"/>
    <property type="match status" value="1"/>
</dbReference>
<dbReference type="PANTHER" id="PTHR30290:SF10">
    <property type="entry name" value="PERIPLASMIC OLIGOPEPTIDE-BINDING PROTEIN-RELATED"/>
    <property type="match status" value="1"/>
</dbReference>
<dbReference type="InterPro" id="IPR030678">
    <property type="entry name" value="Peptide/Ni-bd"/>
</dbReference>
<gene>
    <name evidence="6" type="primary">oppA</name>
    <name evidence="6" type="ordered locus">HFX_1996</name>
    <name evidence="7" type="ORF">BM92_10715</name>
    <name evidence="8" type="ORF">C439_11758</name>
    <name evidence="9" type="ORF">E6P09_01715</name>
</gene>
<keyword evidence="4" id="KW-0732">Signal</keyword>
<reference evidence="9 13" key="6">
    <citation type="submission" date="2019-04" db="EMBL/GenBank/DDBJ databases">
        <title>Methylomes of two halophilic Archaea, Haloarcula marismortui and Haloferax mediterranei.</title>
        <authorList>
            <person name="DasSarma S."/>
            <person name="DasSarma P."/>
            <person name="DasSarma S."/>
            <person name="Fomenkov A."/>
            <person name="Vincze T."/>
            <person name="Anton B.P."/>
            <person name="Roberts R.J."/>
        </authorList>
    </citation>
    <scope>NUCLEOTIDE SEQUENCE [LARGE SCALE GENOMIC DNA]</scope>
    <source>
        <strain evidence="9">ATCC 33500</strain>
        <strain evidence="13">ATCC 33500 / DSM 1411 / JCM 8866 / NBRC 14739 / NCIMB 2177 / R-4</strain>
    </source>
</reference>
<evidence type="ECO:0000313" key="8">
    <source>
        <dbReference type="EMBL" id="EMA00010.1"/>
    </source>
</evidence>
<feature type="domain" description="Solute-binding protein family 5" evidence="5">
    <location>
        <begin position="41"/>
        <end position="395"/>
    </location>
</feature>
<evidence type="ECO:0000313" key="7">
    <source>
        <dbReference type="EMBL" id="AHZ23077.1"/>
    </source>
</evidence>
<reference evidence="6" key="5">
    <citation type="submission" date="2014-05" db="EMBL/GenBank/DDBJ databases">
        <authorList>
            <person name="Wang L."/>
            <person name="Yang H."/>
            <person name="Xiang H."/>
        </authorList>
    </citation>
    <scope>NUCLEOTIDE SEQUENCE</scope>
    <source>
        <strain evidence="6">CGMCC 1.2087</strain>
    </source>
</reference>
<dbReference type="Pfam" id="PF00496">
    <property type="entry name" value="SBP_bac_5"/>
    <property type="match status" value="1"/>
</dbReference>
<evidence type="ECO:0000256" key="1">
    <source>
        <dbReference type="ARBA" id="ARBA00004196"/>
    </source>
</evidence>
<accession>I3R628</accession>
<dbReference type="GO" id="GO:1904680">
    <property type="term" value="F:peptide transmembrane transporter activity"/>
    <property type="evidence" value="ECO:0007669"/>
    <property type="project" value="TreeGrafter"/>
</dbReference>
<dbReference type="PANTHER" id="PTHR30290">
    <property type="entry name" value="PERIPLASMIC BINDING COMPONENT OF ABC TRANSPORTER"/>
    <property type="match status" value="1"/>
</dbReference>
<dbReference type="PIRSF" id="PIRSF002741">
    <property type="entry name" value="MppA"/>
    <property type="match status" value="1"/>
</dbReference>
<dbReference type="Proteomes" id="UP000299011">
    <property type="component" value="Chromosome"/>
</dbReference>
<evidence type="ECO:0000313" key="10">
    <source>
        <dbReference type="Proteomes" id="UP000006469"/>
    </source>
</evidence>
<proteinExistence type="inferred from homology"/>
<dbReference type="PaxDb" id="523841-HFX_1996"/>
<sequence length="477" mass="53181">MTFRVGSPWTPDALDPIINGWLWRRISVIEPLLTVDYDTSITAGLATSWELADDGETWRFDLREGVEFHDGTPLTADAVVFSLKRAFDSNALAALPIESVSALDEQTVSITTDGPFAPLPAHLTRGRTSIIASSSVNSDGDVTKPVGTGPFQFASWEPGMSITATANGDYHGPSPKIDRLVYEGVADSQTRRLKLQNDELDMARILPNHTVEQIQQTENLKAYTYEIPRSRYLVFDTTSEPFDDRRVRQAVMHAIDGQALVESILEGLGSAATGPFPPEMTSWANDDLEPYEYAPEKAGELLTEAGWRMVDGTRQRDGVPLDVDIWTYESRPLLSPLAQVLQAKLGEVGFDVSILTMEPATIRERANSEAFGMVLWSNSVLWYPDPDRLTDFVHSSEATMFSGYENPEVDALLEQGRRTPKYEERKQIYDDVQAILQRDVPIGWLTYYTNVVGTRADVTGYRPHPTEASYHLETVNK</sequence>
<evidence type="ECO:0000256" key="4">
    <source>
        <dbReference type="ARBA" id="ARBA00022729"/>
    </source>
</evidence>
<dbReference type="EMBL" id="CP039139">
    <property type="protein sequence ID" value="QCQ76554.1"/>
    <property type="molecule type" value="Genomic_DNA"/>
</dbReference>
<dbReference type="EMBL" id="CP007551">
    <property type="protein sequence ID" value="AHZ23077.1"/>
    <property type="molecule type" value="Genomic_DNA"/>
</dbReference>
<dbReference type="KEGG" id="hme:HFX_1996"/>
<dbReference type="OrthoDB" id="194307at2157"/>
<dbReference type="InterPro" id="IPR039424">
    <property type="entry name" value="SBP_5"/>
</dbReference>
<dbReference type="HOGENOM" id="CLU_017028_7_4_2"/>
<dbReference type="eggNOG" id="arCOG01534">
    <property type="taxonomic scope" value="Archaea"/>
</dbReference>